<dbReference type="PROSITE" id="PS50213">
    <property type="entry name" value="FAS1"/>
    <property type="match status" value="1"/>
</dbReference>
<dbReference type="SUPFAM" id="SSF82153">
    <property type="entry name" value="FAS1 domain"/>
    <property type="match status" value="1"/>
</dbReference>
<dbReference type="Pfam" id="PF02469">
    <property type="entry name" value="Fasciclin"/>
    <property type="match status" value="1"/>
</dbReference>
<evidence type="ECO:0000313" key="4">
    <source>
        <dbReference type="Proteomes" id="UP000254101"/>
    </source>
</evidence>
<dbReference type="EMBL" id="QRBB01000002">
    <property type="protein sequence ID" value="RDS75884.1"/>
    <property type="molecule type" value="Genomic_DNA"/>
</dbReference>
<comment type="caution">
    <text evidence="3">The sequence shown here is derived from an EMBL/GenBank/DDBJ whole genome shotgun (WGS) entry which is preliminary data.</text>
</comment>
<dbReference type="SMART" id="SM00554">
    <property type="entry name" value="FAS1"/>
    <property type="match status" value="1"/>
</dbReference>
<proteinExistence type="predicted"/>
<dbReference type="Proteomes" id="UP000254101">
    <property type="component" value="Unassembled WGS sequence"/>
</dbReference>
<evidence type="ECO:0000313" key="3">
    <source>
        <dbReference type="EMBL" id="RDS75884.1"/>
    </source>
</evidence>
<keyword evidence="4" id="KW-1185">Reference proteome</keyword>
<accession>A0A395LK92</accession>
<dbReference type="InterPro" id="IPR050904">
    <property type="entry name" value="Adhesion/Biosynth-related"/>
</dbReference>
<feature type="signal peptide" evidence="1">
    <location>
        <begin position="1"/>
        <end position="21"/>
    </location>
</feature>
<protein>
    <recommendedName>
        <fullName evidence="2">FAS1 domain-containing protein</fullName>
    </recommendedName>
</protein>
<sequence length="188" mass="19458">MRTTMRSTIVPLLGALSLMLAGCGDPDEAGETAQAAARAGDSTLGAMIGTIDELSIASEVIGNAELEDPFEGAGAYTIFLPRNEAFEELPEGELELLRSEEGRDGVIAILTTHIAVGAIAREDLETALEVNGGSLELEGVAEQPILLRKVGGEILVGAGDDAPHLTNISKAASNGVVYVIDGFIPSQD</sequence>
<dbReference type="OrthoDB" id="7507228at2"/>
<dbReference type="PROSITE" id="PS51257">
    <property type="entry name" value="PROKAR_LIPOPROTEIN"/>
    <property type="match status" value="1"/>
</dbReference>
<reference evidence="3 4" key="1">
    <citation type="submission" date="2018-07" db="EMBL/GenBank/DDBJ databases">
        <title>Erythrobacter nanhaiensis sp. nov., a novel member of the genus Erythrobacter isolated from the South China Sea.</title>
        <authorList>
            <person name="Chen X."/>
            <person name="Liu J."/>
        </authorList>
    </citation>
    <scope>NUCLEOTIDE SEQUENCE [LARGE SCALE GENOMIC DNA]</scope>
    <source>
        <strain evidence="3 4">S-5</strain>
    </source>
</reference>
<dbReference type="AlphaFoldDB" id="A0A395LK92"/>
<dbReference type="PANTHER" id="PTHR10900:SF77">
    <property type="entry name" value="FI19380P1"/>
    <property type="match status" value="1"/>
</dbReference>
<feature type="domain" description="FAS1" evidence="2">
    <location>
        <begin position="41"/>
        <end position="184"/>
    </location>
</feature>
<gene>
    <name evidence="3" type="ORF">DL238_14495</name>
</gene>
<feature type="chain" id="PRO_5017332838" description="FAS1 domain-containing protein" evidence="1">
    <location>
        <begin position="22"/>
        <end position="188"/>
    </location>
</feature>
<name>A0A395LK92_9SPHN</name>
<dbReference type="InterPro" id="IPR036378">
    <property type="entry name" value="FAS1_dom_sf"/>
</dbReference>
<dbReference type="PANTHER" id="PTHR10900">
    <property type="entry name" value="PERIOSTIN-RELATED"/>
    <property type="match status" value="1"/>
</dbReference>
<evidence type="ECO:0000259" key="2">
    <source>
        <dbReference type="PROSITE" id="PS50213"/>
    </source>
</evidence>
<keyword evidence="1" id="KW-0732">Signal</keyword>
<evidence type="ECO:0000256" key="1">
    <source>
        <dbReference type="SAM" id="SignalP"/>
    </source>
</evidence>
<dbReference type="Gene3D" id="2.30.180.10">
    <property type="entry name" value="FAS1 domain"/>
    <property type="match status" value="1"/>
</dbReference>
<dbReference type="InterPro" id="IPR000782">
    <property type="entry name" value="FAS1_domain"/>
</dbReference>
<organism evidence="3 4">
    <name type="scientific">Alteriqipengyuania lutimaris</name>
    <dbReference type="NCBI Taxonomy" id="1538146"/>
    <lineage>
        <taxon>Bacteria</taxon>
        <taxon>Pseudomonadati</taxon>
        <taxon>Pseudomonadota</taxon>
        <taxon>Alphaproteobacteria</taxon>
        <taxon>Sphingomonadales</taxon>
        <taxon>Erythrobacteraceae</taxon>
        <taxon>Alteriqipengyuania</taxon>
    </lineage>
</organism>